<evidence type="ECO:0000256" key="3">
    <source>
        <dbReference type="ARBA" id="ARBA00022692"/>
    </source>
</evidence>
<feature type="transmembrane region" description="Helical" evidence="7">
    <location>
        <begin position="97"/>
        <end position="118"/>
    </location>
</feature>
<organism evidence="9 10">
    <name type="scientific">Candidatus Glassbacteria bacterium RIFCSPLOWO2_12_FULL_58_11</name>
    <dbReference type="NCBI Taxonomy" id="1817867"/>
    <lineage>
        <taxon>Bacteria</taxon>
        <taxon>Candidatus Glassiibacteriota</taxon>
    </lineage>
</organism>
<name>A0A1F5YX31_9BACT</name>
<feature type="domain" description="RDD" evidence="8">
    <location>
        <begin position="25"/>
        <end position="184"/>
    </location>
</feature>
<feature type="transmembrane region" description="Helical" evidence="7">
    <location>
        <begin position="32"/>
        <end position="58"/>
    </location>
</feature>
<evidence type="ECO:0000313" key="10">
    <source>
        <dbReference type="Proteomes" id="UP000179129"/>
    </source>
</evidence>
<keyword evidence="3 7" id="KW-0812">Transmembrane</keyword>
<evidence type="ECO:0000256" key="1">
    <source>
        <dbReference type="ARBA" id="ARBA00004651"/>
    </source>
</evidence>
<reference evidence="9 10" key="1">
    <citation type="journal article" date="2016" name="Nat. Commun.">
        <title>Thousands of microbial genomes shed light on interconnected biogeochemical processes in an aquifer system.</title>
        <authorList>
            <person name="Anantharaman K."/>
            <person name="Brown C.T."/>
            <person name="Hug L.A."/>
            <person name="Sharon I."/>
            <person name="Castelle C.J."/>
            <person name="Probst A.J."/>
            <person name="Thomas B.C."/>
            <person name="Singh A."/>
            <person name="Wilkins M.J."/>
            <person name="Karaoz U."/>
            <person name="Brodie E.L."/>
            <person name="Williams K.H."/>
            <person name="Hubbard S.S."/>
            <person name="Banfield J.F."/>
        </authorList>
    </citation>
    <scope>NUCLEOTIDE SEQUENCE [LARGE SCALE GENOMIC DNA]</scope>
</reference>
<comment type="subcellular location">
    <subcellularLocation>
        <location evidence="1">Cell membrane</location>
        <topology evidence="1">Multi-pass membrane protein</topology>
    </subcellularLocation>
</comment>
<protein>
    <recommendedName>
        <fullName evidence="8">RDD domain-containing protein</fullName>
    </recommendedName>
</protein>
<accession>A0A1F5YX31</accession>
<dbReference type="STRING" id="1817867.A3F83_03505"/>
<dbReference type="InterPro" id="IPR051791">
    <property type="entry name" value="Pra-immunoreactive"/>
</dbReference>
<sequence length="229" mass="24977">MRGDLHFPVIPPVLFSEVEMYPTRYASFLKRLVAHILDVLIAALLAGMVAIPLGLLLFHGHIFNLAGIFDCGQLNCDLDLESDFGGILESWLGSINYSLIAGWLMLYSVFYWLYFALFESSARQATPGKMMLGIFVTDLSGARISFLRALGRTLAKILSKLFCYLGYILAGVSSRSQALHDLLVGTLVLEPAYPAPPVSPYVPDPSAQPSDQPGGPAPQEKAAEPTKDK</sequence>
<gene>
    <name evidence="9" type="ORF">A3F83_03505</name>
</gene>
<dbReference type="Proteomes" id="UP000179129">
    <property type="component" value="Unassembled WGS sequence"/>
</dbReference>
<evidence type="ECO:0000256" key="6">
    <source>
        <dbReference type="SAM" id="MobiDB-lite"/>
    </source>
</evidence>
<proteinExistence type="predicted"/>
<evidence type="ECO:0000256" key="7">
    <source>
        <dbReference type="SAM" id="Phobius"/>
    </source>
</evidence>
<dbReference type="PANTHER" id="PTHR36115">
    <property type="entry name" value="PROLINE-RICH ANTIGEN HOMOLOG-RELATED"/>
    <property type="match status" value="1"/>
</dbReference>
<evidence type="ECO:0000313" key="9">
    <source>
        <dbReference type="EMBL" id="OGG04759.1"/>
    </source>
</evidence>
<comment type="caution">
    <text evidence="9">The sequence shown here is derived from an EMBL/GenBank/DDBJ whole genome shotgun (WGS) entry which is preliminary data.</text>
</comment>
<evidence type="ECO:0000256" key="2">
    <source>
        <dbReference type="ARBA" id="ARBA00022475"/>
    </source>
</evidence>
<evidence type="ECO:0000256" key="4">
    <source>
        <dbReference type="ARBA" id="ARBA00022989"/>
    </source>
</evidence>
<dbReference type="AlphaFoldDB" id="A0A1F5YX31"/>
<keyword evidence="5 7" id="KW-0472">Membrane</keyword>
<evidence type="ECO:0000256" key="5">
    <source>
        <dbReference type="ARBA" id="ARBA00023136"/>
    </source>
</evidence>
<keyword evidence="4 7" id="KW-1133">Transmembrane helix</keyword>
<dbReference type="GO" id="GO:0005886">
    <property type="term" value="C:plasma membrane"/>
    <property type="evidence" value="ECO:0007669"/>
    <property type="project" value="UniProtKB-SubCell"/>
</dbReference>
<evidence type="ECO:0000259" key="8">
    <source>
        <dbReference type="Pfam" id="PF06271"/>
    </source>
</evidence>
<dbReference type="InterPro" id="IPR010432">
    <property type="entry name" value="RDD"/>
</dbReference>
<feature type="region of interest" description="Disordered" evidence="6">
    <location>
        <begin position="199"/>
        <end position="229"/>
    </location>
</feature>
<dbReference type="EMBL" id="MFIX01000092">
    <property type="protein sequence ID" value="OGG04759.1"/>
    <property type="molecule type" value="Genomic_DNA"/>
</dbReference>
<keyword evidence="2" id="KW-1003">Cell membrane</keyword>
<dbReference type="PANTHER" id="PTHR36115:SF6">
    <property type="entry name" value="PROLINE-RICH ANTIGEN HOMOLOG"/>
    <property type="match status" value="1"/>
</dbReference>
<dbReference type="Pfam" id="PF06271">
    <property type="entry name" value="RDD"/>
    <property type="match status" value="1"/>
</dbReference>